<name>A0AAP5H268_PAEAM</name>
<dbReference type="EMBL" id="JAVDTR010000006">
    <property type="protein sequence ID" value="MDR6723925.1"/>
    <property type="molecule type" value="Genomic_DNA"/>
</dbReference>
<evidence type="ECO:0000256" key="5">
    <source>
        <dbReference type="SAM" id="Phobius"/>
    </source>
</evidence>
<feature type="transmembrane region" description="Helical" evidence="5">
    <location>
        <begin position="314"/>
        <end position="333"/>
    </location>
</feature>
<dbReference type="InterPro" id="IPR002645">
    <property type="entry name" value="STAS_dom"/>
</dbReference>
<dbReference type="Pfam" id="PF01740">
    <property type="entry name" value="STAS"/>
    <property type="match status" value="1"/>
</dbReference>
<evidence type="ECO:0000256" key="1">
    <source>
        <dbReference type="ARBA" id="ARBA00004141"/>
    </source>
</evidence>
<proteinExistence type="predicted"/>
<dbReference type="PANTHER" id="PTHR11814">
    <property type="entry name" value="SULFATE TRANSPORTER"/>
    <property type="match status" value="1"/>
</dbReference>
<evidence type="ECO:0000313" key="7">
    <source>
        <dbReference type="EMBL" id="MDR6723925.1"/>
    </source>
</evidence>
<keyword evidence="4 5" id="KW-0472">Membrane</keyword>
<dbReference type="PROSITE" id="PS01130">
    <property type="entry name" value="SLC26A"/>
    <property type="match status" value="1"/>
</dbReference>
<feature type="transmembrane region" description="Helical" evidence="5">
    <location>
        <begin position="340"/>
        <end position="357"/>
    </location>
</feature>
<dbReference type="GO" id="GO:0008271">
    <property type="term" value="F:secondary active sulfate transmembrane transporter activity"/>
    <property type="evidence" value="ECO:0007669"/>
    <property type="project" value="InterPro"/>
</dbReference>
<organism evidence="7 8">
    <name type="scientific">Paenibacillus amylolyticus</name>
    <dbReference type="NCBI Taxonomy" id="1451"/>
    <lineage>
        <taxon>Bacteria</taxon>
        <taxon>Bacillati</taxon>
        <taxon>Bacillota</taxon>
        <taxon>Bacilli</taxon>
        <taxon>Bacillales</taxon>
        <taxon>Paenibacillaceae</taxon>
        <taxon>Paenibacillus</taxon>
    </lineage>
</organism>
<accession>A0AAP5H268</accession>
<dbReference type="CDD" id="cd07042">
    <property type="entry name" value="STAS_SulP_like_sulfate_transporter"/>
    <property type="match status" value="1"/>
</dbReference>
<reference evidence="7" key="1">
    <citation type="submission" date="2023-07" db="EMBL/GenBank/DDBJ databases">
        <title>Sorghum-associated microbial communities from plants grown in Nebraska, USA.</title>
        <authorList>
            <person name="Schachtman D."/>
        </authorList>
    </citation>
    <scope>NUCLEOTIDE SEQUENCE</scope>
    <source>
        <strain evidence="7">BE80</strain>
    </source>
</reference>
<comment type="subcellular location">
    <subcellularLocation>
        <location evidence="1">Membrane</location>
        <topology evidence="1">Multi-pass membrane protein</topology>
    </subcellularLocation>
</comment>
<sequence length="600" mass="64826">MKWMGRYAGYNGSSFRKDMLSGLIVGIIAIPLGMAFAIASGVKPEYGLYTTVIAGILISLLGGSKFQIGGPTGAFIPILFAIVMQYGYENLLIAGIMAGVMLVLMGLFKLGALIKFIPRPVTIGFTAGIAVIIFSGQIANFLGLHGIEKHEDFWSNMKEIGTHISTVNIYSLLTAGSCLAVILLVPRFAPKVPASLVGLILSTVVAALFFEGQVTTIGSSFGAISSSLPQFHVPEITWERIVNLLQPAFVIAMLGGIESLLSAVVADGMTGSRHNSNRELIGQGIANMVTPLFGGIPATGAIARTATNIKSGAVSPLSGVIHGVVVLLVIVLFAPYASHIPLASMAPVLMMVAWNMSERRSFMHVMKTKTSDSLVLLITFLLTVFTSLTTAVEVGLIMAVLLFVKRMSEMLKVAKVLPDPNHKHEKVMDYMVREGHDCPQINLYTIEGPLFFGAADRFEKSVMDAIQRRPGILLLRMGKVPFMDTTGESNLAHVVKHMERFRGTVLLSGIQAQPLEMLKKTGLIERISPDHMFEHTGEAINYALTHLDDQKCKGCKHFAFRECAALASAGTDSEHMIKLKSGKRVEANSPINPLKIDETM</sequence>
<feature type="transmembrane region" description="Helical" evidence="5">
    <location>
        <begin position="46"/>
        <end position="63"/>
    </location>
</feature>
<feature type="transmembrane region" description="Helical" evidence="5">
    <location>
        <begin position="123"/>
        <end position="147"/>
    </location>
</feature>
<dbReference type="InterPro" id="IPR018045">
    <property type="entry name" value="S04_transporter_CS"/>
</dbReference>
<feature type="transmembrane region" description="Helical" evidence="5">
    <location>
        <begin position="192"/>
        <end position="210"/>
    </location>
</feature>
<feature type="transmembrane region" description="Helical" evidence="5">
    <location>
        <begin position="167"/>
        <end position="185"/>
    </location>
</feature>
<dbReference type="InterPro" id="IPR001902">
    <property type="entry name" value="SLC26A/SulP_fam"/>
</dbReference>
<dbReference type="Proteomes" id="UP001254832">
    <property type="component" value="Unassembled WGS sequence"/>
</dbReference>
<evidence type="ECO:0000256" key="4">
    <source>
        <dbReference type="ARBA" id="ARBA00023136"/>
    </source>
</evidence>
<dbReference type="PROSITE" id="PS50801">
    <property type="entry name" value="STAS"/>
    <property type="match status" value="1"/>
</dbReference>
<dbReference type="SUPFAM" id="SSF52091">
    <property type="entry name" value="SpoIIaa-like"/>
    <property type="match status" value="1"/>
</dbReference>
<feature type="transmembrane region" description="Helical" evidence="5">
    <location>
        <begin position="20"/>
        <end position="40"/>
    </location>
</feature>
<protein>
    <submittedName>
        <fullName evidence="7">SulP family sulfate permease</fullName>
    </submittedName>
</protein>
<dbReference type="Pfam" id="PF00916">
    <property type="entry name" value="Sulfate_transp"/>
    <property type="match status" value="1"/>
</dbReference>
<dbReference type="Gene3D" id="3.30.750.24">
    <property type="entry name" value="STAS domain"/>
    <property type="match status" value="1"/>
</dbReference>
<dbReference type="RefSeq" id="WP_310139599.1">
    <property type="nucleotide sequence ID" value="NZ_JAVDTR010000006.1"/>
</dbReference>
<feature type="domain" description="STAS" evidence="6">
    <location>
        <begin position="439"/>
        <end position="543"/>
    </location>
</feature>
<gene>
    <name evidence="7" type="ORF">J2W91_002387</name>
</gene>
<evidence type="ECO:0000256" key="3">
    <source>
        <dbReference type="ARBA" id="ARBA00022989"/>
    </source>
</evidence>
<dbReference type="GO" id="GO:0016020">
    <property type="term" value="C:membrane"/>
    <property type="evidence" value="ECO:0007669"/>
    <property type="project" value="UniProtKB-SubCell"/>
</dbReference>
<evidence type="ECO:0000259" key="6">
    <source>
        <dbReference type="PROSITE" id="PS50801"/>
    </source>
</evidence>
<evidence type="ECO:0000313" key="8">
    <source>
        <dbReference type="Proteomes" id="UP001254832"/>
    </source>
</evidence>
<feature type="transmembrane region" description="Helical" evidence="5">
    <location>
        <begin position="248"/>
        <end position="268"/>
    </location>
</feature>
<feature type="transmembrane region" description="Helical" evidence="5">
    <location>
        <begin position="92"/>
        <end position="111"/>
    </location>
</feature>
<keyword evidence="2 5" id="KW-0812">Transmembrane</keyword>
<dbReference type="InterPro" id="IPR011547">
    <property type="entry name" value="SLC26A/SulP_dom"/>
</dbReference>
<comment type="caution">
    <text evidence="7">The sequence shown here is derived from an EMBL/GenBank/DDBJ whole genome shotgun (WGS) entry which is preliminary data.</text>
</comment>
<dbReference type="InterPro" id="IPR036513">
    <property type="entry name" value="STAS_dom_sf"/>
</dbReference>
<evidence type="ECO:0000256" key="2">
    <source>
        <dbReference type="ARBA" id="ARBA00022692"/>
    </source>
</evidence>
<feature type="transmembrane region" description="Helical" evidence="5">
    <location>
        <begin position="377"/>
        <end position="404"/>
    </location>
</feature>
<dbReference type="AlphaFoldDB" id="A0AAP5H268"/>
<keyword evidence="3 5" id="KW-1133">Transmembrane helix</keyword>
<feature type="transmembrane region" description="Helical" evidence="5">
    <location>
        <begin position="68"/>
        <end position="86"/>
    </location>
</feature>